<evidence type="ECO:0000256" key="2">
    <source>
        <dbReference type="SAM" id="Phobius"/>
    </source>
</evidence>
<feature type="non-terminal residue" evidence="3">
    <location>
        <position position="227"/>
    </location>
</feature>
<keyword evidence="2" id="KW-1133">Transmembrane helix</keyword>
<name>A0A4P9W215_9FUNG</name>
<dbReference type="Proteomes" id="UP000269721">
    <property type="component" value="Unassembled WGS sequence"/>
</dbReference>
<gene>
    <name evidence="3" type="ORF">BDK51DRAFT_37349</name>
</gene>
<evidence type="ECO:0000313" key="3">
    <source>
        <dbReference type="EMBL" id="RKO84630.1"/>
    </source>
</evidence>
<accession>A0A4P9W215</accession>
<keyword evidence="2" id="KW-0472">Membrane</keyword>
<feature type="transmembrane region" description="Helical" evidence="2">
    <location>
        <begin position="43"/>
        <end position="62"/>
    </location>
</feature>
<sequence length="227" mass="24159">MAPPPLSPLPTPNLRQVWALLLAGIPPLFAVIYSAVRHRSIDVVGALVFFAFAVSGIVAAATDNARLLLFEKSLVTSILGVVFLISLAHGSVTWRGRRIAFVPLILIIVKEIMPIGDLVFYRQEGKMEEEVVVAKEAGEQDPACLKDEIETLKVVNSSEILESYPPFVEYPFSPTHAPHPHATDVELDVVPVLGDSAAGPGSPSPSTPSGASQLPQADTSTSSTASE</sequence>
<dbReference type="EMBL" id="KZ999904">
    <property type="protein sequence ID" value="RKO84630.1"/>
    <property type="molecule type" value="Genomic_DNA"/>
</dbReference>
<proteinExistence type="predicted"/>
<evidence type="ECO:0000313" key="4">
    <source>
        <dbReference type="Proteomes" id="UP000269721"/>
    </source>
</evidence>
<dbReference type="AlphaFoldDB" id="A0A4P9W215"/>
<evidence type="ECO:0000256" key="1">
    <source>
        <dbReference type="SAM" id="MobiDB-lite"/>
    </source>
</evidence>
<protein>
    <submittedName>
        <fullName evidence="3">Uncharacterized protein</fullName>
    </submittedName>
</protein>
<keyword evidence="2" id="KW-0812">Transmembrane</keyword>
<keyword evidence="4" id="KW-1185">Reference proteome</keyword>
<feature type="transmembrane region" description="Helical" evidence="2">
    <location>
        <begin position="99"/>
        <end position="121"/>
    </location>
</feature>
<feature type="transmembrane region" description="Helical" evidence="2">
    <location>
        <begin position="74"/>
        <end position="92"/>
    </location>
</feature>
<dbReference type="OrthoDB" id="10043543at2759"/>
<reference evidence="4" key="1">
    <citation type="journal article" date="2018" name="Nat. Microbiol.">
        <title>Leveraging single-cell genomics to expand the fungal tree of life.</title>
        <authorList>
            <person name="Ahrendt S.R."/>
            <person name="Quandt C.A."/>
            <person name="Ciobanu D."/>
            <person name="Clum A."/>
            <person name="Salamov A."/>
            <person name="Andreopoulos B."/>
            <person name="Cheng J.F."/>
            <person name="Woyke T."/>
            <person name="Pelin A."/>
            <person name="Henrissat B."/>
            <person name="Reynolds N.K."/>
            <person name="Benny G.L."/>
            <person name="Smith M.E."/>
            <person name="James T.Y."/>
            <person name="Grigoriev I.V."/>
        </authorList>
    </citation>
    <scope>NUCLEOTIDE SEQUENCE [LARGE SCALE GENOMIC DNA]</scope>
</reference>
<feature type="region of interest" description="Disordered" evidence="1">
    <location>
        <begin position="178"/>
        <end position="227"/>
    </location>
</feature>
<feature type="compositionally biased region" description="Polar residues" evidence="1">
    <location>
        <begin position="213"/>
        <end position="227"/>
    </location>
</feature>
<feature type="transmembrane region" description="Helical" evidence="2">
    <location>
        <begin position="17"/>
        <end position="36"/>
    </location>
</feature>
<organism evidence="3 4">
    <name type="scientific">Blyttiomyces helicus</name>
    <dbReference type="NCBI Taxonomy" id="388810"/>
    <lineage>
        <taxon>Eukaryota</taxon>
        <taxon>Fungi</taxon>
        <taxon>Fungi incertae sedis</taxon>
        <taxon>Chytridiomycota</taxon>
        <taxon>Chytridiomycota incertae sedis</taxon>
        <taxon>Chytridiomycetes</taxon>
        <taxon>Chytridiomycetes incertae sedis</taxon>
        <taxon>Blyttiomyces</taxon>
    </lineage>
</organism>